<dbReference type="EMBL" id="JBHUFA010000001">
    <property type="protein sequence ID" value="MFD1694476.1"/>
    <property type="molecule type" value="Genomic_DNA"/>
</dbReference>
<reference evidence="3" key="1">
    <citation type="journal article" date="2019" name="Int. J. Syst. Evol. Microbiol.">
        <title>The Global Catalogue of Microorganisms (GCM) 10K type strain sequencing project: providing services to taxonomists for standard genome sequencing and annotation.</title>
        <authorList>
            <consortium name="The Broad Institute Genomics Platform"/>
            <consortium name="The Broad Institute Genome Sequencing Center for Infectious Disease"/>
            <person name="Wu L."/>
            <person name="Ma J."/>
        </authorList>
    </citation>
    <scope>NUCLEOTIDE SEQUENCE [LARGE SCALE GENOMIC DNA]</scope>
    <source>
        <strain evidence="3">JCM 3369</strain>
    </source>
</reference>
<name>A0ABW4JUK8_9HYPH</name>
<evidence type="ECO:0000313" key="3">
    <source>
        <dbReference type="Proteomes" id="UP001597327"/>
    </source>
</evidence>
<evidence type="ECO:0000313" key="2">
    <source>
        <dbReference type="EMBL" id="MFD1694476.1"/>
    </source>
</evidence>
<evidence type="ECO:0000256" key="1">
    <source>
        <dbReference type="SAM" id="SignalP"/>
    </source>
</evidence>
<feature type="chain" id="PRO_5046912366" description="DUF5666 domain-containing protein" evidence="1">
    <location>
        <begin position="39"/>
        <end position="411"/>
    </location>
</feature>
<keyword evidence="1" id="KW-0732">Signal</keyword>
<dbReference type="Proteomes" id="UP001597327">
    <property type="component" value="Unassembled WGS sequence"/>
</dbReference>
<dbReference type="RefSeq" id="WP_149891674.1">
    <property type="nucleotide sequence ID" value="NZ_JBHUFA010000001.1"/>
</dbReference>
<protein>
    <recommendedName>
        <fullName evidence="4">DUF5666 domain-containing protein</fullName>
    </recommendedName>
</protein>
<organism evidence="2 3">
    <name type="scientific">Roseibium aestuarii</name>
    <dbReference type="NCBI Taxonomy" id="2600299"/>
    <lineage>
        <taxon>Bacteria</taxon>
        <taxon>Pseudomonadati</taxon>
        <taxon>Pseudomonadota</taxon>
        <taxon>Alphaproteobacteria</taxon>
        <taxon>Hyphomicrobiales</taxon>
        <taxon>Stappiaceae</taxon>
        <taxon>Roseibium</taxon>
    </lineage>
</organism>
<keyword evidence="3" id="KW-1185">Reference proteome</keyword>
<evidence type="ECO:0008006" key="4">
    <source>
        <dbReference type="Google" id="ProtNLM"/>
    </source>
</evidence>
<proteinExistence type="predicted"/>
<feature type="signal peptide" evidence="1">
    <location>
        <begin position="1"/>
        <end position="38"/>
    </location>
</feature>
<accession>A0ABW4JUK8</accession>
<sequence length="411" mass="43609">MHLPPFRSASGPGLRPFTRLALSAALLSGAALVTPAAAFEPTGNEIADTYLTLLESGQNETVTVGKVEASGDVVTLSDLLFVNNGDDGTRLSIDTNTLKGATIEADGRLTIETLALQGIRITDKQDTTVTAATAEARDVTLPSVEDVRAERGLEGKSMYREVDVDTIRIDNKDGRHVTVGHLGVRLDDLREGVAHKGSLEVSDLNLPLDAFDPKGRAQIRALGYSEVNLGLKAAVGWAPETSTLTIESLHVDARDMASLDLSLTAGGVTKPLMDKLQAVSALKPSREEQQKLQQELLQSVTVNSITLDLVNHGLYERVIELQAQGQGVSRQDLEKQLGIVLPMALVQIQDTELRRQAQEALTAFLATPGSLRATATPATPPVIGVLMGAGMMAPNSLPGLLGLKVEANPAN</sequence>
<comment type="caution">
    <text evidence="2">The sequence shown here is derived from an EMBL/GenBank/DDBJ whole genome shotgun (WGS) entry which is preliminary data.</text>
</comment>
<gene>
    <name evidence="2" type="ORF">ACFSC7_03040</name>
</gene>